<feature type="compositionally biased region" description="Polar residues" evidence="1">
    <location>
        <begin position="11"/>
        <end position="20"/>
    </location>
</feature>
<name>A0AAV6Y9K7_9LAMI</name>
<dbReference type="SMART" id="SM00767">
    <property type="entry name" value="DCD"/>
    <property type="match status" value="1"/>
</dbReference>
<gene>
    <name evidence="3" type="ORF">BUALT_Bualt02G0227400</name>
</gene>
<dbReference type="PROSITE" id="PS51222">
    <property type="entry name" value="DCD"/>
    <property type="match status" value="1"/>
</dbReference>
<organism evidence="3 4">
    <name type="scientific">Buddleja alternifolia</name>
    <dbReference type="NCBI Taxonomy" id="168488"/>
    <lineage>
        <taxon>Eukaryota</taxon>
        <taxon>Viridiplantae</taxon>
        <taxon>Streptophyta</taxon>
        <taxon>Embryophyta</taxon>
        <taxon>Tracheophyta</taxon>
        <taxon>Spermatophyta</taxon>
        <taxon>Magnoliopsida</taxon>
        <taxon>eudicotyledons</taxon>
        <taxon>Gunneridae</taxon>
        <taxon>Pentapetalae</taxon>
        <taxon>asterids</taxon>
        <taxon>lamiids</taxon>
        <taxon>Lamiales</taxon>
        <taxon>Scrophulariaceae</taxon>
        <taxon>Buddlejeae</taxon>
        <taxon>Buddleja</taxon>
    </lineage>
</organism>
<evidence type="ECO:0000256" key="1">
    <source>
        <dbReference type="SAM" id="MobiDB-lite"/>
    </source>
</evidence>
<accession>A0AAV6Y9K7</accession>
<dbReference type="PANTHER" id="PTHR46444">
    <property type="entry name" value="DCD (DEVELOPMENT AND CELL DEATH) DOMAIN PROTEIN-RELATED"/>
    <property type="match status" value="1"/>
</dbReference>
<feature type="domain" description="DCD" evidence="2">
    <location>
        <begin position="177"/>
        <end position="305"/>
    </location>
</feature>
<feature type="region of interest" description="Disordered" evidence="1">
    <location>
        <begin position="1"/>
        <end position="137"/>
    </location>
</feature>
<dbReference type="Proteomes" id="UP000826271">
    <property type="component" value="Unassembled WGS sequence"/>
</dbReference>
<dbReference type="PANTHER" id="PTHR46444:SF3">
    <property type="entry name" value="DCD (DEVELOPMENT AND CELL DEATH) DOMAIN PROTEIN"/>
    <property type="match status" value="1"/>
</dbReference>
<reference evidence="3" key="1">
    <citation type="submission" date="2019-10" db="EMBL/GenBank/DDBJ databases">
        <authorList>
            <person name="Zhang R."/>
            <person name="Pan Y."/>
            <person name="Wang J."/>
            <person name="Ma R."/>
            <person name="Yu S."/>
        </authorList>
    </citation>
    <scope>NUCLEOTIDE SEQUENCE</scope>
    <source>
        <strain evidence="3">LA-IB0</strain>
        <tissue evidence="3">Leaf</tissue>
    </source>
</reference>
<dbReference type="EMBL" id="WHWC01000002">
    <property type="protein sequence ID" value="KAG8389419.1"/>
    <property type="molecule type" value="Genomic_DNA"/>
</dbReference>
<feature type="compositionally biased region" description="Basic and acidic residues" evidence="1">
    <location>
        <begin position="46"/>
        <end position="62"/>
    </location>
</feature>
<sequence length="573" mass="65149">MAPLKNKKKNSIATKSTSKQVDSDKKPLKKGRKNGSAAESTSEQVVSDKKIIEEDKGGDAKESVPAPKVKKPCTWLKLDRLDPQIGSKSSLQNCKQDKEAKSVSQVQAEKDKEVKSISQVKVKQDNKRKRTREGEETGNYDLVRDQKHIGRCRQEKEKEIVNNRHEEREKVDEKSGKNLGGLIFMCNAKTKPDCFKYQVMGIPVNKKEVVMSIKPGLKIFLYDYDLKLMYGIYEASSAGGMKLEPAAFGGGFPAQVRFRVHKDCIPLPESMFKKAIKDSYDKRTHKFKTELTVKQVKHLIDMFRPIPLLHPNGKSIVQERDPIIHPVKPTIFHGEEPYKGQRYLNNYGVSDKRDPLFVTEQEYRNYGLRQERHLRQATPGDNVSNTQAPKLDQELEHLLRNPASTSTDTRVQQREVSQTDPFFLSEKEYRAYGLRAHQKIPNAASPMMTTNEISNVSYDPYDESTDSLVNKYLALPRATSIPVEPYLLAGREPYVNYLNQTSEMQNQTRRIIPDGERAVTSYSLGEQSDFNLRQYSLYASREPSEFNQGFGIQRETSAAPVSQRYSFAGPSPA</sequence>
<protein>
    <recommendedName>
        <fullName evidence="2">DCD domain-containing protein</fullName>
    </recommendedName>
</protein>
<evidence type="ECO:0000259" key="2">
    <source>
        <dbReference type="PROSITE" id="PS51222"/>
    </source>
</evidence>
<feature type="compositionally biased region" description="Basic residues" evidence="1">
    <location>
        <begin position="1"/>
        <end position="10"/>
    </location>
</feature>
<dbReference type="Pfam" id="PF10539">
    <property type="entry name" value="Dev_Cell_Death"/>
    <property type="match status" value="1"/>
</dbReference>
<proteinExistence type="predicted"/>
<comment type="caution">
    <text evidence="3">The sequence shown here is derived from an EMBL/GenBank/DDBJ whole genome shotgun (WGS) entry which is preliminary data.</text>
</comment>
<dbReference type="AlphaFoldDB" id="A0AAV6Y9K7"/>
<evidence type="ECO:0000313" key="4">
    <source>
        <dbReference type="Proteomes" id="UP000826271"/>
    </source>
</evidence>
<evidence type="ECO:0000313" key="3">
    <source>
        <dbReference type="EMBL" id="KAG8389419.1"/>
    </source>
</evidence>
<keyword evidence="4" id="KW-1185">Reference proteome</keyword>
<dbReference type="InterPro" id="IPR013989">
    <property type="entry name" value="Dev_and_cell_death_domain"/>
</dbReference>